<evidence type="ECO:0000313" key="3">
    <source>
        <dbReference type="EMBL" id="PIS30809.1"/>
    </source>
</evidence>
<protein>
    <recommendedName>
        <fullName evidence="2">SLH domain-containing protein</fullName>
    </recommendedName>
</protein>
<name>A0A2H0Y2A4_UNCSA</name>
<sequence length="537" mass="58471">MRKIFAAFFLAAFFAIPQVAQAYLAELGLDPLLVESGGRSVAMGGALSGLTNDVNVAFYNPAGLAWTKGISLSFRNTENLSIVQAFPNGDGASLGLAVVARKINDIPITGGLATSTSRVVYLSYGTKLTFLPALYDKPFWQRVGVGLNVKGVLTETLQQTGQIDRSAAGWDLDLGVLYRPTDWSTVGLSWQSLLEQGALGGGVVHWDVGGDEPLPDLLRLGGSAKVIGDIDSPIFMEGKELLLAGEICAASKGSLLRAGGELGLNRQFFVRAGLMQQFQLNGVTSDFNFGLGWRAQNWGIDLAGYREPIRGDHYVSLSLLYFPTDWVLLRKLELQKPQFILENAIEKISLGEDEVVVYDDKIEIFGKAKPGVAIYINDALAYIDEAGNFKATVPLNLGKNLIVAEARYKGDKKMWKYKVLRKAKVALAAPRPVKEKVEELVTMGVIEIKPGQDLVMDAGITRGELATWIVKAAGVKLPPVDRDVYADVPKDHPLAAYIKVVGQLNLLRPFPDGTFRPEAIVSRVEGEQIFKMMEGRK</sequence>
<accession>A0A2H0Y2A4</accession>
<feature type="signal peptide" evidence="1">
    <location>
        <begin position="1"/>
        <end position="22"/>
    </location>
</feature>
<comment type="caution">
    <text evidence="3">The sequence shown here is derived from an EMBL/GenBank/DDBJ whole genome shotgun (WGS) entry which is preliminary data.</text>
</comment>
<dbReference type="Gene3D" id="2.40.160.60">
    <property type="entry name" value="Outer membrane protein transport protein (OMPP1/FadL/TodX)"/>
    <property type="match status" value="1"/>
</dbReference>
<dbReference type="Gene3D" id="2.60.40.10">
    <property type="entry name" value="Immunoglobulins"/>
    <property type="match status" value="1"/>
</dbReference>
<dbReference type="InterPro" id="IPR013783">
    <property type="entry name" value="Ig-like_fold"/>
</dbReference>
<evidence type="ECO:0000259" key="2">
    <source>
        <dbReference type="PROSITE" id="PS51272"/>
    </source>
</evidence>
<evidence type="ECO:0000313" key="4">
    <source>
        <dbReference type="Proteomes" id="UP000231343"/>
    </source>
</evidence>
<dbReference type="AlphaFoldDB" id="A0A2H0Y2A4"/>
<proteinExistence type="predicted"/>
<dbReference type="PROSITE" id="PS51272">
    <property type="entry name" value="SLH"/>
    <property type="match status" value="1"/>
</dbReference>
<feature type="chain" id="PRO_5013856870" description="SLH domain-containing protein" evidence="1">
    <location>
        <begin position="23"/>
        <end position="537"/>
    </location>
</feature>
<organism evidence="3 4">
    <name type="scientific">Candidatus Saganbacteria bacterium CG08_land_8_20_14_0_20_45_16</name>
    <dbReference type="NCBI Taxonomy" id="2014293"/>
    <lineage>
        <taxon>Bacteria</taxon>
        <taxon>Bacillati</taxon>
        <taxon>Saganbacteria</taxon>
    </lineage>
</organism>
<dbReference type="Proteomes" id="UP000231343">
    <property type="component" value="Unassembled WGS sequence"/>
</dbReference>
<dbReference type="EMBL" id="PEYM01000048">
    <property type="protein sequence ID" value="PIS30809.1"/>
    <property type="molecule type" value="Genomic_DNA"/>
</dbReference>
<gene>
    <name evidence="3" type="ORF">COT42_02375</name>
</gene>
<evidence type="ECO:0000256" key="1">
    <source>
        <dbReference type="SAM" id="SignalP"/>
    </source>
</evidence>
<feature type="domain" description="SLH" evidence="2">
    <location>
        <begin position="481"/>
        <end position="537"/>
    </location>
</feature>
<dbReference type="SUPFAM" id="SSF56935">
    <property type="entry name" value="Porins"/>
    <property type="match status" value="1"/>
</dbReference>
<reference evidence="3 4" key="1">
    <citation type="submission" date="2017-09" db="EMBL/GenBank/DDBJ databases">
        <title>Depth-based differentiation of microbial function through sediment-hosted aquifers and enrichment of novel symbionts in the deep terrestrial subsurface.</title>
        <authorList>
            <person name="Probst A.J."/>
            <person name="Ladd B."/>
            <person name="Jarett J.K."/>
            <person name="Geller-Mcgrath D.E."/>
            <person name="Sieber C.M."/>
            <person name="Emerson J.B."/>
            <person name="Anantharaman K."/>
            <person name="Thomas B.C."/>
            <person name="Malmstrom R."/>
            <person name="Stieglmeier M."/>
            <person name="Klingl A."/>
            <person name="Woyke T."/>
            <person name="Ryan C.M."/>
            <person name="Banfield J.F."/>
        </authorList>
    </citation>
    <scope>NUCLEOTIDE SEQUENCE [LARGE SCALE GENOMIC DNA]</scope>
    <source>
        <strain evidence="3">CG08_land_8_20_14_0_20_45_16</strain>
    </source>
</reference>
<dbReference type="Pfam" id="PF00395">
    <property type="entry name" value="SLH"/>
    <property type="match status" value="1"/>
</dbReference>
<dbReference type="InterPro" id="IPR001119">
    <property type="entry name" value="SLH_dom"/>
</dbReference>
<keyword evidence="1" id="KW-0732">Signal</keyword>